<evidence type="ECO:0000313" key="4">
    <source>
        <dbReference type="Proteomes" id="UP001223072"/>
    </source>
</evidence>
<dbReference type="Proteomes" id="UP001223072">
    <property type="component" value="Unassembled WGS sequence"/>
</dbReference>
<keyword evidence="3" id="KW-0687">Ribonucleoprotein</keyword>
<name>A0ABU0RXF0_9ACTN</name>
<keyword evidence="4" id="KW-1185">Reference proteome</keyword>
<feature type="domain" description="DUF1707" evidence="2">
    <location>
        <begin position="19"/>
        <end position="71"/>
    </location>
</feature>
<dbReference type="RefSeq" id="WP_307630043.1">
    <property type="nucleotide sequence ID" value="NZ_JAUSZS010000008.1"/>
</dbReference>
<comment type="caution">
    <text evidence="3">The sequence shown here is derived from an EMBL/GenBank/DDBJ whole genome shotgun (WGS) entry which is preliminary data.</text>
</comment>
<reference evidence="3 4" key="1">
    <citation type="submission" date="2023-07" db="EMBL/GenBank/DDBJ databases">
        <title>Comparative genomics of wheat-associated soil bacteria to identify genetic determinants of phenazine resistance.</title>
        <authorList>
            <person name="Mouncey N."/>
        </authorList>
    </citation>
    <scope>NUCLEOTIDE SEQUENCE [LARGE SCALE GENOMIC DNA]</scope>
    <source>
        <strain evidence="3 4">W2I16</strain>
    </source>
</reference>
<dbReference type="PANTHER" id="PTHR40763">
    <property type="entry name" value="MEMBRANE PROTEIN-RELATED"/>
    <property type="match status" value="1"/>
</dbReference>
<keyword evidence="3" id="KW-0689">Ribosomal protein</keyword>
<sequence length="202" mass="22405">MDEQRASADSAGRVFAQDMRASHADRDQVVEIIREAGAEGRLTPEELDQRVTAALAARTLRDLATLTRDLPEQPGRTEPRVRAKDLVRIEKRIGSAEWIGTWVVPRRMEIKLTVGNARLDFSDATVVHDLLTIDVDLGIGGDLLLTTRPGIVVVADDVVVRMGDLRVRPAQQDPEFPVDLRIEVTGRLRGGDLVVRYPRGSR</sequence>
<gene>
    <name evidence="3" type="ORF">QFZ49_006646</name>
</gene>
<dbReference type="PANTHER" id="PTHR40763:SF5">
    <property type="entry name" value="MEMBRANE PROTEIN"/>
    <property type="match status" value="1"/>
</dbReference>
<protein>
    <submittedName>
        <fullName evidence="3">Ribosomal protein S25</fullName>
    </submittedName>
</protein>
<dbReference type="InterPro" id="IPR012551">
    <property type="entry name" value="DUF1707_SHOCT-like"/>
</dbReference>
<feature type="region of interest" description="Disordered" evidence="1">
    <location>
        <begin position="1"/>
        <end position="21"/>
    </location>
</feature>
<dbReference type="Pfam" id="PF08044">
    <property type="entry name" value="DUF1707"/>
    <property type="match status" value="1"/>
</dbReference>
<accession>A0ABU0RXF0</accession>
<proteinExistence type="predicted"/>
<evidence type="ECO:0000256" key="1">
    <source>
        <dbReference type="SAM" id="MobiDB-lite"/>
    </source>
</evidence>
<evidence type="ECO:0000313" key="3">
    <source>
        <dbReference type="EMBL" id="MDQ0936671.1"/>
    </source>
</evidence>
<evidence type="ECO:0000259" key="2">
    <source>
        <dbReference type="Pfam" id="PF08044"/>
    </source>
</evidence>
<organism evidence="3 4">
    <name type="scientific">Streptomyces turgidiscabies</name>
    <dbReference type="NCBI Taxonomy" id="85558"/>
    <lineage>
        <taxon>Bacteria</taxon>
        <taxon>Bacillati</taxon>
        <taxon>Actinomycetota</taxon>
        <taxon>Actinomycetes</taxon>
        <taxon>Kitasatosporales</taxon>
        <taxon>Streptomycetaceae</taxon>
        <taxon>Streptomyces</taxon>
    </lineage>
</organism>
<dbReference type="EMBL" id="JAUSZS010000008">
    <property type="protein sequence ID" value="MDQ0936671.1"/>
    <property type="molecule type" value="Genomic_DNA"/>
</dbReference>
<dbReference type="GO" id="GO:0005840">
    <property type="term" value="C:ribosome"/>
    <property type="evidence" value="ECO:0007669"/>
    <property type="project" value="UniProtKB-KW"/>
</dbReference>